<comment type="caution">
    <text evidence="8">The sequence shown here is derived from an EMBL/GenBank/DDBJ whole genome shotgun (WGS) entry which is preliminary data.</text>
</comment>
<evidence type="ECO:0000259" key="7">
    <source>
        <dbReference type="Pfam" id="PF24961"/>
    </source>
</evidence>
<dbReference type="GO" id="GO:0005886">
    <property type="term" value="C:plasma membrane"/>
    <property type="evidence" value="ECO:0007669"/>
    <property type="project" value="TreeGrafter"/>
</dbReference>
<reference evidence="8 9" key="1">
    <citation type="submission" date="2019-02" db="EMBL/GenBank/DDBJ databases">
        <authorList>
            <consortium name="Pathogen Informatics"/>
        </authorList>
    </citation>
    <scope>NUCLEOTIDE SEQUENCE [LARGE SCALE GENOMIC DNA]</scope>
    <source>
        <strain evidence="8 9">3012STDY7089603</strain>
    </source>
</reference>
<dbReference type="InterPro" id="IPR012340">
    <property type="entry name" value="NA-bd_OB-fold"/>
</dbReference>
<keyword evidence="4 5" id="KW-0472">Membrane</keyword>
<dbReference type="PANTHER" id="PTHR33507">
    <property type="entry name" value="INNER MEMBRANE PROTEIN YBBJ"/>
    <property type="match status" value="1"/>
</dbReference>
<comment type="subcellular location">
    <subcellularLocation>
        <location evidence="1">Membrane</location>
        <topology evidence="1">Multi-pass membrane protein</topology>
    </subcellularLocation>
</comment>
<dbReference type="InterPro" id="IPR056739">
    <property type="entry name" value="NfeD_membrane"/>
</dbReference>
<dbReference type="SUPFAM" id="SSF141322">
    <property type="entry name" value="NfeD domain-like"/>
    <property type="match status" value="1"/>
</dbReference>
<evidence type="ECO:0000256" key="5">
    <source>
        <dbReference type="SAM" id="Phobius"/>
    </source>
</evidence>
<feature type="transmembrane region" description="Helical" evidence="5">
    <location>
        <begin position="100"/>
        <end position="117"/>
    </location>
</feature>
<accession>A0A8H2QXW5</accession>
<feature type="domain" description="NfeD integral membrane" evidence="7">
    <location>
        <begin position="79"/>
        <end position="191"/>
    </location>
</feature>
<feature type="domain" description="NfeD-like C-terminal" evidence="6">
    <location>
        <begin position="226"/>
        <end position="278"/>
    </location>
</feature>
<organism evidence="8 9">
    <name type="scientific">Urinicoccus massiliensis</name>
    <dbReference type="NCBI Taxonomy" id="1723382"/>
    <lineage>
        <taxon>Bacteria</taxon>
        <taxon>Bacillati</taxon>
        <taxon>Bacillota</taxon>
        <taxon>Tissierellia</taxon>
        <taxon>Tissierellales</taxon>
        <taxon>Peptoniphilaceae</taxon>
        <taxon>Urinicoccus</taxon>
    </lineage>
</organism>
<evidence type="ECO:0000256" key="2">
    <source>
        <dbReference type="ARBA" id="ARBA00022692"/>
    </source>
</evidence>
<dbReference type="RefSeq" id="WP_131748739.1">
    <property type="nucleotide sequence ID" value="NZ_CAACYI010000001.1"/>
</dbReference>
<protein>
    <submittedName>
        <fullName evidence="8">NfeD-like C-terminal, partner-binding</fullName>
    </submittedName>
</protein>
<evidence type="ECO:0000313" key="8">
    <source>
        <dbReference type="EMBL" id="VFB16199.1"/>
    </source>
</evidence>
<dbReference type="Pfam" id="PF01957">
    <property type="entry name" value="NfeD"/>
    <property type="match status" value="1"/>
</dbReference>
<dbReference type="InterPro" id="IPR052165">
    <property type="entry name" value="Membrane_assoc_protease"/>
</dbReference>
<evidence type="ECO:0000256" key="4">
    <source>
        <dbReference type="ARBA" id="ARBA00023136"/>
    </source>
</evidence>
<evidence type="ECO:0000256" key="3">
    <source>
        <dbReference type="ARBA" id="ARBA00022989"/>
    </source>
</evidence>
<dbReference type="Proteomes" id="UP000377798">
    <property type="component" value="Unassembled WGS sequence"/>
</dbReference>
<dbReference type="InterPro" id="IPR002810">
    <property type="entry name" value="NfeD-like_C"/>
</dbReference>
<evidence type="ECO:0000256" key="1">
    <source>
        <dbReference type="ARBA" id="ARBA00004141"/>
    </source>
</evidence>
<keyword evidence="3 5" id="KW-1133">Transmembrane helix</keyword>
<gene>
    <name evidence="8" type="ORF">NCTC13150_00717</name>
</gene>
<name>A0A8H2QXW5_9FIRM</name>
<evidence type="ECO:0000259" key="6">
    <source>
        <dbReference type="Pfam" id="PF01957"/>
    </source>
</evidence>
<sequence length="279" mass="30835">MKKIIYLLTIFIFWGQITYASPLEGQTWFQGLWMSSLQEEGIKTSASRDLTLFIQDKDKLGGQTQLQKTMQELMTNPWIVDSLLILGMVSLVLELFRPKFALWGIVSALSFAFFFIGNILAGYASPISIFFFILGVFLLLVEAFIPGFGIPGVLGILSIFLGLMTAMHSVNAAFESLTVATLFTLASILILIKKGVRSPWLDRVTLKITNNKKRGYSSNPQSPVQVGDLGIALTSLRPSGFISVQGEKLDAVSDGEFIEKSNPVEVVKVQGSKIMVRRK</sequence>
<dbReference type="PANTHER" id="PTHR33507:SF3">
    <property type="entry name" value="INNER MEMBRANE PROTEIN YBBJ"/>
    <property type="match status" value="1"/>
</dbReference>
<feature type="transmembrane region" description="Helical" evidence="5">
    <location>
        <begin position="123"/>
        <end position="141"/>
    </location>
</feature>
<keyword evidence="9" id="KW-1185">Reference proteome</keyword>
<dbReference type="Gene3D" id="2.40.50.140">
    <property type="entry name" value="Nucleic acid-binding proteins"/>
    <property type="match status" value="1"/>
</dbReference>
<dbReference type="AlphaFoldDB" id="A0A8H2QXW5"/>
<feature type="transmembrane region" description="Helical" evidence="5">
    <location>
        <begin position="75"/>
        <end position="93"/>
    </location>
</feature>
<feature type="transmembrane region" description="Helical" evidence="5">
    <location>
        <begin position="173"/>
        <end position="192"/>
    </location>
</feature>
<dbReference type="EMBL" id="CAACYI010000001">
    <property type="protein sequence ID" value="VFB16199.1"/>
    <property type="molecule type" value="Genomic_DNA"/>
</dbReference>
<dbReference type="Pfam" id="PF24961">
    <property type="entry name" value="NfeD_membrane"/>
    <property type="match status" value="1"/>
</dbReference>
<evidence type="ECO:0000313" key="9">
    <source>
        <dbReference type="Proteomes" id="UP000377798"/>
    </source>
</evidence>
<proteinExistence type="predicted"/>
<keyword evidence="2 5" id="KW-0812">Transmembrane</keyword>